<name>X0V0Z4_9ZZZZ</name>
<sequence length="88" mass="10184">MKTEYRYVHFVKVDQGPRTSVWTCRNNRSGGELGRVRWYGPWRQYCYFPVSQAVYSGGCLKDICSFLEELAEERKQQGRLVLQEGAGG</sequence>
<comment type="caution">
    <text evidence="1">The sequence shown here is derived from an EMBL/GenBank/DDBJ whole genome shotgun (WGS) entry which is preliminary data.</text>
</comment>
<gene>
    <name evidence="1" type="ORF">S01H1_37354</name>
</gene>
<evidence type="ECO:0000313" key="1">
    <source>
        <dbReference type="EMBL" id="GAG11755.1"/>
    </source>
</evidence>
<dbReference type="AlphaFoldDB" id="X0V0Z4"/>
<organism evidence="1">
    <name type="scientific">marine sediment metagenome</name>
    <dbReference type="NCBI Taxonomy" id="412755"/>
    <lineage>
        <taxon>unclassified sequences</taxon>
        <taxon>metagenomes</taxon>
        <taxon>ecological metagenomes</taxon>
    </lineage>
</organism>
<dbReference type="EMBL" id="BARS01023460">
    <property type="protein sequence ID" value="GAG11755.1"/>
    <property type="molecule type" value="Genomic_DNA"/>
</dbReference>
<protein>
    <submittedName>
        <fullName evidence="1">Uncharacterized protein</fullName>
    </submittedName>
</protein>
<accession>X0V0Z4</accession>
<reference evidence="1" key="1">
    <citation type="journal article" date="2014" name="Front. Microbiol.">
        <title>High frequency of phylogenetically diverse reductive dehalogenase-homologous genes in deep subseafloor sedimentary metagenomes.</title>
        <authorList>
            <person name="Kawai M."/>
            <person name="Futagami T."/>
            <person name="Toyoda A."/>
            <person name="Takaki Y."/>
            <person name="Nishi S."/>
            <person name="Hori S."/>
            <person name="Arai W."/>
            <person name="Tsubouchi T."/>
            <person name="Morono Y."/>
            <person name="Uchiyama I."/>
            <person name="Ito T."/>
            <person name="Fujiyama A."/>
            <person name="Inagaki F."/>
            <person name="Takami H."/>
        </authorList>
    </citation>
    <scope>NUCLEOTIDE SEQUENCE</scope>
    <source>
        <strain evidence="1">Expedition CK06-06</strain>
    </source>
</reference>
<proteinExistence type="predicted"/>